<dbReference type="AlphaFoldDB" id="Q16W04"/>
<evidence type="ECO:0000313" key="3">
    <source>
        <dbReference type="Proteomes" id="UP000682892"/>
    </source>
</evidence>
<feature type="compositionally biased region" description="Polar residues" evidence="1">
    <location>
        <begin position="11"/>
        <end position="22"/>
    </location>
</feature>
<gene>
    <name evidence="2" type="ORF">AaeL_AAEL009386</name>
</gene>
<sequence>MVDCGNDGRTNEVSLQAQSNGRTEAYTRSCTCMEMKIKKLGRNLRYNIGISLGNKNGGKVYIVCRFVHG</sequence>
<name>Q16W04_AEDAE</name>
<reference evidence="2" key="2">
    <citation type="journal article" date="2007" name="Science">
        <title>Genome sequence of Aedes aegypti, a major arbovirus vector.</title>
        <authorList>
            <person name="Nene V."/>
            <person name="Wortman J.R."/>
            <person name="Lawson D."/>
            <person name="Haas B."/>
            <person name="Kodira C."/>
            <person name="Tu Z.J."/>
            <person name="Loftus B."/>
            <person name="Xi Z."/>
            <person name="Megy K."/>
            <person name="Grabherr M."/>
            <person name="Ren Q."/>
            <person name="Zdobnov E.M."/>
            <person name="Lobo N.F."/>
            <person name="Campbell K.S."/>
            <person name="Brown S.E."/>
            <person name="Bonaldo M.F."/>
            <person name="Zhu J."/>
            <person name="Sinkins S.P."/>
            <person name="Hogenkamp D.G."/>
            <person name="Amedeo P."/>
            <person name="Arensburger P."/>
            <person name="Atkinson P.W."/>
            <person name="Bidwell S."/>
            <person name="Biedler J."/>
            <person name="Birney E."/>
            <person name="Bruggner R.V."/>
            <person name="Costas J."/>
            <person name="Coy M.R."/>
            <person name="Crabtree J."/>
            <person name="Crawford M."/>
            <person name="Debruyn B."/>
            <person name="Decaprio D."/>
            <person name="Eiglmeier K."/>
            <person name="Eisenstadt E."/>
            <person name="El-Dorry H."/>
            <person name="Gelbart W.M."/>
            <person name="Gomes S.L."/>
            <person name="Hammond M."/>
            <person name="Hannick L.I."/>
            <person name="Hogan J.R."/>
            <person name="Holmes M.H."/>
            <person name="Jaffe D."/>
            <person name="Johnston J.S."/>
            <person name="Kennedy R.C."/>
            <person name="Koo H."/>
            <person name="Kravitz S."/>
            <person name="Kriventseva E.V."/>
            <person name="Kulp D."/>
            <person name="Labutti K."/>
            <person name="Lee E."/>
            <person name="Li S."/>
            <person name="Lovin D.D."/>
            <person name="Mao C."/>
            <person name="Mauceli E."/>
            <person name="Menck C.F."/>
            <person name="Miller J.R."/>
            <person name="Montgomery P."/>
            <person name="Mori A."/>
            <person name="Nascimento A.L."/>
            <person name="Naveira H.F."/>
            <person name="Nusbaum C."/>
            <person name="O'leary S."/>
            <person name="Orvis J."/>
            <person name="Pertea M."/>
            <person name="Quesneville H."/>
            <person name="Reidenbach K.R."/>
            <person name="Rogers Y.H."/>
            <person name="Roth C.W."/>
            <person name="Schneider J.R."/>
            <person name="Schatz M."/>
            <person name="Shumway M."/>
            <person name="Stanke M."/>
            <person name="Stinson E.O."/>
            <person name="Tubio J.M."/>
            <person name="Vanzee J.P."/>
            <person name="Verjovski-Almeida S."/>
            <person name="Werner D."/>
            <person name="White O."/>
            <person name="Wyder S."/>
            <person name="Zeng Q."/>
            <person name="Zhao Q."/>
            <person name="Zhao Y."/>
            <person name="Hill C.A."/>
            <person name="Raikhel A.S."/>
            <person name="Soares M.B."/>
            <person name="Knudson D.L."/>
            <person name="Lee N.H."/>
            <person name="Galagan J."/>
            <person name="Salzberg S.L."/>
            <person name="Paulsen I.T."/>
            <person name="Dimopoulos G."/>
            <person name="Collins F.H."/>
            <person name="Birren B."/>
            <person name="Fraser-Liggett C.M."/>
            <person name="Severson D.W."/>
        </authorList>
    </citation>
    <scope>NUCLEOTIDE SEQUENCE [LARGE SCALE GENOMIC DNA]</scope>
    <source>
        <strain evidence="2">Liverpool</strain>
    </source>
</reference>
<dbReference type="HOGENOM" id="CLU_2777913_0_0_1"/>
<dbReference type="EMBL" id="CH477578">
    <property type="protein sequence ID" value="EAT38762.1"/>
    <property type="molecule type" value="Genomic_DNA"/>
</dbReference>
<evidence type="ECO:0000256" key="1">
    <source>
        <dbReference type="SAM" id="MobiDB-lite"/>
    </source>
</evidence>
<organism evidence="2 3">
    <name type="scientific">Aedes aegypti</name>
    <name type="common">Yellowfever mosquito</name>
    <name type="synonym">Culex aegypti</name>
    <dbReference type="NCBI Taxonomy" id="7159"/>
    <lineage>
        <taxon>Eukaryota</taxon>
        <taxon>Metazoa</taxon>
        <taxon>Ecdysozoa</taxon>
        <taxon>Arthropoda</taxon>
        <taxon>Hexapoda</taxon>
        <taxon>Insecta</taxon>
        <taxon>Pterygota</taxon>
        <taxon>Neoptera</taxon>
        <taxon>Endopterygota</taxon>
        <taxon>Diptera</taxon>
        <taxon>Nematocera</taxon>
        <taxon>Culicoidea</taxon>
        <taxon>Culicidae</taxon>
        <taxon>Culicinae</taxon>
        <taxon>Aedini</taxon>
        <taxon>Aedes</taxon>
        <taxon>Stegomyia</taxon>
    </lineage>
</organism>
<proteinExistence type="predicted"/>
<dbReference type="Proteomes" id="UP000682892">
    <property type="component" value="Unassembled WGS sequence"/>
</dbReference>
<accession>Q16W04</accession>
<evidence type="ECO:0000313" key="2">
    <source>
        <dbReference type="EMBL" id="EAT38762.1"/>
    </source>
</evidence>
<reference evidence="2" key="1">
    <citation type="submission" date="2005-10" db="EMBL/GenBank/DDBJ databases">
        <authorList>
            <person name="Loftus B.J."/>
            <person name="Nene V.M."/>
            <person name="Hannick L.I."/>
            <person name="Bidwell S."/>
            <person name="Haas B."/>
            <person name="Amedeo P."/>
            <person name="Orvis J."/>
            <person name="Wortman J.R."/>
            <person name="White O.R."/>
            <person name="Salzberg S."/>
            <person name="Shumway M."/>
            <person name="Koo H."/>
            <person name="Zhao Y."/>
            <person name="Holmes M."/>
            <person name="Miller J."/>
            <person name="Schatz M."/>
            <person name="Pop M."/>
            <person name="Pai G."/>
            <person name="Utterback T."/>
            <person name="Rogers Y.-H."/>
            <person name="Kravitz S."/>
            <person name="Fraser C.M."/>
        </authorList>
    </citation>
    <scope>NUCLEOTIDE SEQUENCE</scope>
    <source>
        <strain evidence="2">Liverpool</strain>
    </source>
</reference>
<protein>
    <submittedName>
        <fullName evidence="2">AAEL009386-PA</fullName>
    </submittedName>
</protein>
<dbReference type="PaxDb" id="7159-AAEL009386-PA"/>
<reference evidence="2" key="3">
    <citation type="submission" date="2012-09" db="EMBL/GenBank/DDBJ databases">
        <authorList>
            <consortium name="VectorBase"/>
        </authorList>
    </citation>
    <scope>NUCLEOTIDE SEQUENCE</scope>
    <source>
        <strain evidence="2">Liverpool</strain>
    </source>
</reference>
<feature type="region of interest" description="Disordered" evidence="1">
    <location>
        <begin position="1"/>
        <end position="22"/>
    </location>
</feature>